<protein>
    <submittedName>
        <fullName evidence="1">Uncharacterized protein</fullName>
    </submittedName>
</protein>
<name>A0A176WS07_MARPO</name>
<proteinExistence type="predicted"/>
<dbReference type="Proteomes" id="UP000077202">
    <property type="component" value="Unassembled WGS sequence"/>
</dbReference>
<accession>A0A176WS07</accession>
<sequence>MIRDRGLGNYAYPLPRGGYWNAVQSRTCGSSKRIIRLAFTSFIIGQQLPQVNIITGHDQCVSEDNRCSWTTMRVLVTQSAGYPILSKVRQSLDRKLDRMVQSVQSIEIRVPFSEPSFVRRCGLVSRVAVSDALEYEEHHWITDCLARFDHLIGFEAPEWSRICDERA</sequence>
<gene>
    <name evidence="1" type="ORF">AXG93_1356s1280</name>
</gene>
<dbReference type="EMBL" id="LVLJ01000111">
    <property type="protein sequence ID" value="OAE35624.1"/>
    <property type="molecule type" value="Genomic_DNA"/>
</dbReference>
<reference evidence="1" key="1">
    <citation type="submission" date="2016-03" db="EMBL/GenBank/DDBJ databases">
        <title>Mechanisms controlling the formation of the plant cell surface in tip-growing cells are functionally conserved among land plants.</title>
        <authorList>
            <person name="Honkanen S."/>
            <person name="Jones V.A."/>
            <person name="Morieri G."/>
            <person name="Champion C."/>
            <person name="Hetherington A.J."/>
            <person name="Kelly S."/>
            <person name="Saint-Marcoux D."/>
            <person name="Proust H."/>
            <person name="Prescott H."/>
            <person name="Dolan L."/>
        </authorList>
    </citation>
    <scope>NUCLEOTIDE SEQUENCE [LARGE SCALE GENOMIC DNA]</scope>
    <source>
        <tissue evidence="1">Whole gametophyte</tissue>
    </source>
</reference>
<dbReference type="AlphaFoldDB" id="A0A176WS07"/>
<organism evidence="1 2">
    <name type="scientific">Marchantia polymorpha subsp. ruderalis</name>
    <dbReference type="NCBI Taxonomy" id="1480154"/>
    <lineage>
        <taxon>Eukaryota</taxon>
        <taxon>Viridiplantae</taxon>
        <taxon>Streptophyta</taxon>
        <taxon>Embryophyta</taxon>
        <taxon>Marchantiophyta</taxon>
        <taxon>Marchantiopsida</taxon>
        <taxon>Marchantiidae</taxon>
        <taxon>Marchantiales</taxon>
        <taxon>Marchantiaceae</taxon>
        <taxon>Marchantia</taxon>
    </lineage>
</organism>
<evidence type="ECO:0000313" key="2">
    <source>
        <dbReference type="Proteomes" id="UP000077202"/>
    </source>
</evidence>
<evidence type="ECO:0000313" key="1">
    <source>
        <dbReference type="EMBL" id="OAE35624.1"/>
    </source>
</evidence>
<comment type="caution">
    <text evidence="1">The sequence shown here is derived from an EMBL/GenBank/DDBJ whole genome shotgun (WGS) entry which is preliminary data.</text>
</comment>
<keyword evidence="2" id="KW-1185">Reference proteome</keyword>